<dbReference type="GO" id="GO:0016853">
    <property type="term" value="F:isomerase activity"/>
    <property type="evidence" value="ECO:0007669"/>
    <property type="project" value="UniProtKB-KW"/>
</dbReference>
<dbReference type="Gene3D" id="3.20.20.150">
    <property type="entry name" value="Divalent-metal-dependent TIM barrel enzymes"/>
    <property type="match status" value="1"/>
</dbReference>
<dbReference type="EMBL" id="JBHMDG010000012">
    <property type="protein sequence ID" value="MFB9313330.1"/>
    <property type="molecule type" value="Genomic_DNA"/>
</dbReference>
<dbReference type="InterPro" id="IPR036237">
    <property type="entry name" value="Xyl_isomerase-like_sf"/>
</dbReference>
<dbReference type="PANTHER" id="PTHR12110:SF41">
    <property type="entry name" value="INOSOSE DEHYDRATASE"/>
    <property type="match status" value="1"/>
</dbReference>
<accession>A0ABV5K9F7</accession>
<gene>
    <name evidence="3" type="ORF">ACFFRI_09770</name>
</gene>
<dbReference type="Proteomes" id="UP001589750">
    <property type="component" value="Unassembled WGS sequence"/>
</dbReference>
<feature type="domain" description="Xylose isomerase-like TIM barrel" evidence="2">
    <location>
        <begin position="98"/>
        <end position="293"/>
    </location>
</feature>
<dbReference type="PANTHER" id="PTHR12110">
    <property type="entry name" value="HYDROXYPYRUVATE ISOMERASE"/>
    <property type="match status" value="1"/>
</dbReference>
<evidence type="ECO:0000256" key="1">
    <source>
        <dbReference type="SAM" id="MobiDB-lite"/>
    </source>
</evidence>
<protein>
    <submittedName>
        <fullName evidence="3">Sugar phosphate isomerase/epimerase family protein</fullName>
    </submittedName>
</protein>
<sequence>MCFGFDGEAALRRSLEERGSSRRQMLRGTAAGVGGAVGLAALASAAPASASAGSPQRHGQHGGGRRRHEVPDELISIQLYTLRAAMGTREGFDLVMKRLAQYGYQRVELAGFGDRTAKELRDLLRGLDIWSSSSHDGISATPAALQTKLQNAATLRQKYINVPYLNSTSLSEWQKWADQMNVEARAAKRYGIAYGYHNHAHEFTIDLGGGKTPWDVLTNRLDPRLVHLEVDLYWAYTAGVNTGASDPDQFAIDVVREAPQKVRQFHVKDKDATTGDMSDLGTGVVDFERIFRAHDVEEYIVENDTPDVSPLTSAAVGRCYLDTIKF</sequence>
<feature type="region of interest" description="Disordered" evidence="1">
    <location>
        <begin position="48"/>
        <end position="68"/>
    </location>
</feature>
<evidence type="ECO:0000313" key="4">
    <source>
        <dbReference type="Proteomes" id="UP001589750"/>
    </source>
</evidence>
<organism evidence="3 4">
    <name type="scientific">Nocardioides plantarum</name>
    <dbReference type="NCBI Taxonomy" id="29299"/>
    <lineage>
        <taxon>Bacteria</taxon>
        <taxon>Bacillati</taxon>
        <taxon>Actinomycetota</taxon>
        <taxon>Actinomycetes</taxon>
        <taxon>Propionibacteriales</taxon>
        <taxon>Nocardioidaceae</taxon>
        <taxon>Nocardioides</taxon>
    </lineage>
</organism>
<keyword evidence="3" id="KW-0413">Isomerase</keyword>
<dbReference type="InterPro" id="IPR050312">
    <property type="entry name" value="IolE/XylAMocC-like"/>
</dbReference>
<dbReference type="SUPFAM" id="SSF51658">
    <property type="entry name" value="Xylose isomerase-like"/>
    <property type="match status" value="1"/>
</dbReference>
<comment type="caution">
    <text evidence="3">The sequence shown here is derived from an EMBL/GenBank/DDBJ whole genome shotgun (WGS) entry which is preliminary data.</text>
</comment>
<proteinExistence type="predicted"/>
<reference evidence="3 4" key="1">
    <citation type="submission" date="2024-09" db="EMBL/GenBank/DDBJ databases">
        <authorList>
            <person name="Sun Q."/>
            <person name="Mori K."/>
        </authorList>
    </citation>
    <scope>NUCLEOTIDE SEQUENCE [LARGE SCALE GENOMIC DNA]</scope>
    <source>
        <strain evidence="3 4">JCM 9626</strain>
    </source>
</reference>
<dbReference type="PROSITE" id="PS51318">
    <property type="entry name" value="TAT"/>
    <property type="match status" value="1"/>
</dbReference>
<dbReference type="InterPro" id="IPR006311">
    <property type="entry name" value="TAT_signal"/>
</dbReference>
<dbReference type="RefSeq" id="WP_140008022.1">
    <property type="nucleotide sequence ID" value="NZ_JBHMDG010000012.1"/>
</dbReference>
<evidence type="ECO:0000259" key="2">
    <source>
        <dbReference type="Pfam" id="PF01261"/>
    </source>
</evidence>
<dbReference type="InterPro" id="IPR013022">
    <property type="entry name" value="Xyl_isomerase-like_TIM-brl"/>
</dbReference>
<name>A0ABV5K9F7_9ACTN</name>
<feature type="compositionally biased region" description="Low complexity" evidence="1">
    <location>
        <begin position="48"/>
        <end position="57"/>
    </location>
</feature>
<evidence type="ECO:0000313" key="3">
    <source>
        <dbReference type="EMBL" id="MFB9313330.1"/>
    </source>
</evidence>
<dbReference type="Pfam" id="PF01261">
    <property type="entry name" value="AP_endonuc_2"/>
    <property type="match status" value="1"/>
</dbReference>
<keyword evidence="4" id="KW-1185">Reference proteome</keyword>
<feature type="compositionally biased region" description="Basic residues" evidence="1">
    <location>
        <begin position="58"/>
        <end position="68"/>
    </location>
</feature>